<dbReference type="CDD" id="cd00448">
    <property type="entry name" value="YjgF_YER057c_UK114_family"/>
    <property type="match status" value="1"/>
</dbReference>
<proteinExistence type="inferred from homology"/>
<dbReference type="GO" id="GO:0005829">
    <property type="term" value="C:cytosol"/>
    <property type="evidence" value="ECO:0007669"/>
    <property type="project" value="TreeGrafter"/>
</dbReference>
<dbReference type="EMBL" id="JAEEGA010000008">
    <property type="protein sequence ID" value="MBP1041981.1"/>
    <property type="molecule type" value="Genomic_DNA"/>
</dbReference>
<name>A0A940SWD4_9ENTE</name>
<dbReference type="Gene3D" id="3.30.1330.40">
    <property type="entry name" value="RutC-like"/>
    <property type="match status" value="1"/>
</dbReference>
<dbReference type="InterPro" id="IPR006056">
    <property type="entry name" value="RidA"/>
</dbReference>
<dbReference type="NCBIfam" id="TIGR00004">
    <property type="entry name" value="Rid family detoxifying hydrolase"/>
    <property type="match status" value="1"/>
</dbReference>
<dbReference type="InterPro" id="IPR019897">
    <property type="entry name" value="RidA_CS"/>
</dbReference>
<dbReference type="Proteomes" id="UP000674938">
    <property type="component" value="Unassembled WGS sequence"/>
</dbReference>
<protein>
    <submittedName>
        <fullName evidence="2">RidA family protein</fullName>
    </submittedName>
</protein>
<dbReference type="SUPFAM" id="SSF55298">
    <property type="entry name" value="YjgF-like"/>
    <property type="match status" value="1"/>
</dbReference>
<dbReference type="InterPro" id="IPR006175">
    <property type="entry name" value="YjgF/YER057c/UK114"/>
</dbReference>
<evidence type="ECO:0000256" key="1">
    <source>
        <dbReference type="ARBA" id="ARBA00010552"/>
    </source>
</evidence>
<dbReference type="RefSeq" id="WP_209528725.1">
    <property type="nucleotide sequence ID" value="NZ_JAEEGA010000008.1"/>
</dbReference>
<dbReference type="InterPro" id="IPR035959">
    <property type="entry name" value="RutC-like_sf"/>
</dbReference>
<dbReference type="PANTHER" id="PTHR11803:SF39">
    <property type="entry name" value="2-IMINOBUTANOATE_2-IMINOPROPANOATE DEAMINASE"/>
    <property type="match status" value="1"/>
</dbReference>
<dbReference type="PANTHER" id="PTHR11803">
    <property type="entry name" value="2-IMINOBUTANOATE/2-IMINOPROPANOATE DEAMINASE RIDA"/>
    <property type="match status" value="1"/>
</dbReference>
<reference evidence="2" key="1">
    <citation type="submission" date="2020-12" db="EMBL/GenBank/DDBJ databases">
        <title>Vagococcus allomyrinae sp. nov. and Enterococcus lavae sp. nov., isolated from the larvae of Allomyrina dichotoma.</title>
        <authorList>
            <person name="Lee S.D."/>
        </authorList>
    </citation>
    <scope>NUCLEOTIDE SEQUENCE</scope>
    <source>
        <strain evidence="2">BWB3-3</strain>
    </source>
</reference>
<comment type="caution">
    <text evidence="2">The sequence shown here is derived from an EMBL/GenBank/DDBJ whole genome shotgun (WGS) entry which is preliminary data.</text>
</comment>
<dbReference type="GO" id="GO:0019239">
    <property type="term" value="F:deaminase activity"/>
    <property type="evidence" value="ECO:0007669"/>
    <property type="project" value="TreeGrafter"/>
</dbReference>
<evidence type="ECO:0000313" key="2">
    <source>
        <dbReference type="EMBL" id="MBP1041981.1"/>
    </source>
</evidence>
<keyword evidence="3" id="KW-1185">Reference proteome</keyword>
<gene>
    <name evidence="2" type="ORF">I6N95_13250</name>
</gene>
<sequence length="125" mass="13183">MTNTIINADQAPAAVGPYSHSVLADKTLYVSGQLGLNPNGDMGETVAEQTDQALINLGEILKTAGFSYNDIVKTTIFVTNMGDFATVNDSYGRYFEATPPARSCVQVGALPKAGLVEIEAVAVKQ</sequence>
<dbReference type="PROSITE" id="PS01094">
    <property type="entry name" value="UPF0076"/>
    <property type="match status" value="1"/>
</dbReference>
<organism evidence="2 3">
    <name type="scientific">Vagococcus allomyrinae</name>
    <dbReference type="NCBI Taxonomy" id="2794353"/>
    <lineage>
        <taxon>Bacteria</taxon>
        <taxon>Bacillati</taxon>
        <taxon>Bacillota</taxon>
        <taxon>Bacilli</taxon>
        <taxon>Lactobacillales</taxon>
        <taxon>Enterococcaceae</taxon>
        <taxon>Vagococcus</taxon>
    </lineage>
</organism>
<evidence type="ECO:0000313" key="3">
    <source>
        <dbReference type="Proteomes" id="UP000674938"/>
    </source>
</evidence>
<comment type="similarity">
    <text evidence="1">Belongs to the RutC family.</text>
</comment>
<dbReference type="Pfam" id="PF01042">
    <property type="entry name" value="Ribonuc_L-PSP"/>
    <property type="match status" value="1"/>
</dbReference>
<accession>A0A940SWD4</accession>
<dbReference type="FunFam" id="3.30.1330.40:FF:000001">
    <property type="entry name" value="L-PSP family endoribonuclease"/>
    <property type="match status" value="1"/>
</dbReference>
<dbReference type="AlphaFoldDB" id="A0A940SWD4"/>